<feature type="transmembrane region" description="Helical" evidence="1">
    <location>
        <begin position="43"/>
        <end position="62"/>
    </location>
</feature>
<name>A0A7S0B603_9DINO</name>
<evidence type="ECO:0000313" key="2">
    <source>
        <dbReference type="EMBL" id="CAD8384259.1"/>
    </source>
</evidence>
<evidence type="ECO:0000256" key="1">
    <source>
        <dbReference type="SAM" id="Phobius"/>
    </source>
</evidence>
<protein>
    <submittedName>
        <fullName evidence="2">Uncharacterized protein</fullName>
    </submittedName>
</protein>
<proteinExistence type="predicted"/>
<keyword evidence="1" id="KW-0812">Transmembrane</keyword>
<accession>A0A7S0B603</accession>
<feature type="transmembrane region" description="Helical" evidence="1">
    <location>
        <begin position="15"/>
        <end position="36"/>
    </location>
</feature>
<sequence>MDDPTVDIHEQPFRFQGTFCAFGFWTVILFTCDIFLDSSSPKLLWAPVFLLHAVLAGLIFIMTLQRDVIQPLFVLGRLAPYMLSLQGSIARRCPLLKGQFFCTMVSMYFGIGSVTRIPSSGLPHPWISLTLLHAFVHSVNLMCIVCRACFFCTCGSNNKGKKAN</sequence>
<gene>
    <name evidence="2" type="ORF">PBAH0796_LOCUS27947</name>
</gene>
<feature type="transmembrane region" description="Helical" evidence="1">
    <location>
        <begin position="131"/>
        <end position="152"/>
    </location>
</feature>
<dbReference type="AlphaFoldDB" id="A0A7S0B603"/>
<organism evidence="2">
    <name type="scientific">Pyrodinium bahamense</name>
    <dbReference type="NCBI Taxonomy" id="73915"/>
    <lineage>
        <taxon>Eukaryota</taxon>
        <taxon>Sar</taxon>
        <taxon>Alveolata</taxon>
        <taxon>Dinophyceae</taxon>
        <taxon>Gonyaulacales</taxon>
        <taxon>Pyrocystaceae</taxon>
        <taxon>Pyrodinium</taxon>
    </lineage>
</organism>
<reference evidence="2" key="1">
    <citation type="submission" date="2021-01" db="EMBL/GenBank/DDBJ databases">
        <authorList>
            <person name="Corre E."/>
            <person name="Pelletier E."/>
            <person name="Niang G."/>
            <person name="Scheremetjew M."/>
            <person name="Finn R."/>
            <person name="Kale V."/>
            <person name="Holt S."/>
            <person name="Cochrane G."/>
            <person name="Meng A."/>
            <person name="Brown T."/>
            <person name="Cohen L."/>
        </authorList>
    </citation>
    <scope>NUCLEOTIDE SEQUENCE</scope>
    <source>
        <strain evidence="2">Pbaha01</strain>
    </source>
</reference>
<dbReference type="EMBL" id="HBEG01046016">
    <property type="protein sequence ID" value="CAD8384259.1"/>
    <property type="molecule type" value="Transcribed_RNA"/>
</dbReference>
<keyword evidence="1" id="KW-1133">Transmembrane helix</keyword>
<keyword evidence="1" id="KW-0472">Membrane</keyword>